<keyword evidence="3 9" id="KW-0862">Zinc</keyword>
<keyword evidence="6 9" id="KW-0804">Transcription</keyword>
<evidence type="ECO:0000256" key="1">
    <source>
        <dbReference type="ARBA" id="ARBA00022723"/>
    </source>
</evidence>
<proteinExistence type="predicted"/>
<accession>A0AAD2E205</accession>
<dbReference type="AlphaFoldDB" id="A0AAD2E205"/>
<keyword evidence="1 9" id="KW-0479">Metal-binding</keyword>
<comment type="function">
    <text evidence="9">Transcription factor that binds specifically to a 5'-AA[AG]G-3' consensus core sequence.</text>
</comment>
<keyword evidence="7 8" id="KW-0539">Nucleus</keyword>
<dbReference type="GO" id="GO:0003700">
    <property type="term" value="F:DNA-binding transcription factor activity"/>
    <property type="evidence" value="ECO:0007669"/>
    <property type="project" value="UniProtKB-UniRule"/>
</dbReference>
<feature type="compositionally biased region" description="Low complexity" evidence="10">
    <location>
        <begin position="237"/>
        <end position="259"/>
    </location>
</feature>
<organism evidence="12 13">
    <name type="scientific">Fraxinus pennsylvanica</name>
    <dbReference type="NCBI Taxonomy" id="56036"/>
    <lineage>
        <taxon>Eukaryota</taxon>
        <taxon>Viridiplantae</taxon>
        <taxon>Streptophyta</taxon>
        <taxon>Embryophyta</taxon>
        <taxon>Tracheophyta</taxon>
        <taxon>Spermatophyta</taxon>
        <taxon>Magnoliopsida</taxon>
        <taxon>eudicotyledons</taxon>
        <taxon>Gunneridae</taxon>
        <taxon>Pentapetalae</taxon>
        <taxon>asterids</taxon>
        <taxon>lamiids</taxon>
        <taxon>Lamiales</taxon>
        <taxon>Oleaceae</taxon>
        <taxon>Oleeae</taxon>
        <taxon>Fraxinus</taxon>
    </lineage>
</organism>
<dbReference type="InterPro" id="IPR003851">
    <property type="entry name" value="Znf_Dof"/>
</dbReference>
<evidence type="ECO:0000313" key="13">
    <source>
        <dbReference type="Proteomes" id="UP000834106"/>
    </source>
</evidence>
<keyword evidence="5 8" id="KW-0238">DNA-binding</keyword>
<evidence type="ECO:0000256" key="4">
    <source>
        <dbReference type="ARBA" id="ARBA00023015"/>
    </source>
</evidence>
<dbReference type="GO" id="GO:0008270">
    <property type="term" value="F:zinc ion binding"/>
    <property type="evidence" value="ECO:0007669"/>
    <property type="project" value="UniProtKB-KW"/>
</dbReference>
<evidence type="ECO:0000256" key="3">
    <source>
        <dbReference type="ARBA" id="ARBA00022833"/>
    </source>
</evidence>
<feature type="region of interest" description="Disordered" evidence="10">
    <location>
        <begin position="237"/>
        <end position="268"/>
    </location>
</feature>
<evidence type="ECO:0000256" key="2">
    <source>
        <dbReference type="ARBA" id="ARBA00022771"/>
    </source>
</evidence>
<comment type="subcellular location">
    <subcellularLocation>
        <location evidence="8 9">Nucleus</location>
    </subcellularLocation>
</comment>
<dbReference type="EMBL" id="OU503047">
    <property type="protein sequence ID" value="CAI9773218.1"/>
    <property type="molecule type" value="Genomic_DNA"/>
</dbReference>
<name>A0AAD2E205_9LAMI</name>
<keyword evidence="13" id="KW-1185">Reference proteome</keyword>
<keyword evidence="4 9" id="KW-0805">Transcription regulation</keyword>
<dbReference type="Proteomes" id="UP000834106">
    <property type="component" value="Chromosome 12"/>
</dbReference>
<reference evidence="12" key="1">
    <citation type="submission" date="2023-05" db="EMBL/GenBank/DDBJ databases">
        <authorList>
            <person name="Huff M."/>
        </authorList>
    </citation>
    <scope>NUCLEOTIDE SEQUENCE</scope>
</reference>
<dbReference type="PROSITE" id="PS01361">
    <property type="entry name" value="ZF_DOF_1"/>
    <property type="match status" value="1"/>
</dbReference>
<feature type="domain" description="Dof-type" evidence="11">
    <location>
        <begin position="42"/>
        <end position="96"/>
    </location>
</feature>
<keyword evidence="2 8" id="KW-0863">Zinc-finger</keyword>
<feature type="region of interest" description="Disordered" evidence="10">
    <location>
        <begin position="87"/>
        <end position="120"/>
    </location>
</feature>
<gene>
    <name evidence="12" type="ORF">FPE_LOCUS20648</name>
</gene>
<evidence type="ECO:0000256" key="10">
    <source>
        <dbReference type="SAM" id="MobiDB-lite"/>
    </source>
</evidence>
<dbReference type="InterPro" id="IPR045174">
    <property type="entry name" value="Dof"/>
</dbReference>
<sequence>MERGRGGEGDMNRQQDHRRLQPPDQGQMHQNLHQPPPPPQPQKCPRCDSVNTKFCYYNNYSLSQPRYYCKSCRRYWTQGGTLRNVPVGGGCWRKSKRPKTSTSSNNSENSRTQPLTPPLPSQLHVSQNLTTMAAMISGNSGLLPVDQSSRSLPEVISPMSSFYSGGSFLSMQPNMGDVPGGQLGGGTAGGVKMAQFPGLNFPSLNSQSSQFQLHNGLVPVQRTLESWTQFFVNNSANSSASSTNFWNNTNTGSNEGGSSIKPNPWPDH</sequence>
<evidence type="ECO:0000259" key="11">
    <source>
        <dbReference type="PROSITE" id="PS50884"/>
    </source>
</evidence>
<evidence type="ECO:0000256" key="7">
    <source>
        <dbReference type="ARBA" id="ARBA00023242"/>
    </source>
</evidence>
<feature type="compositionally biased region" description="Low complexity" evidence="10">
    <location>
        <begin position="100"/>
        <end position="114"/>
    </location>
</feature>
<dbReference type="Pfam" id="PF02701">
    <property type="entry name" value="Zn_ribbon_Dof"/>
    <property type="match status" value="1"/>
</dbReference>
<dbReference type="GO" id="GO:0005634">
    <property type="term" value="C:nucleus"/>
    <property type="evidence" value="ECO:0007669"/>
    <property type="project" value="UniProtKB-SubCell"/>
</dbReference>
<dbReference type="GO" id="GO:0003677">
    <property type="term" value="F:DNA binding"/>
    <property type="evidence" value="ECO:0007669"/>
    <property type="project" value="UniProtKB-UniRule"/>
</dbReference>
<evidence type="ECO:0000313" key="12">
    <source>
        <dbReference type="EMBL" id="CAI9773218.1"/>
    </source>
</evidence>
<evidence type="ECO:0000256" key="6">
    <source>
        <dbReference type="ARBA" id="ARBA00023163"/>
    </source>
</evidence>
<dbReference type="PROSITE" id="PS50884">
    <property type="entry name" value="ZF_DOF_2"/>
    <property type="match status" value="1"/>
</dbReference>
<evidence type="ECO:0000256" key="5">
    <source>
        <dbReference type="ARBA" id="ARBA00023125"/>
    </source>
</evidence>
<dbReference type="PANTHER" id="PTHR31992">
    <property type="entry name" value="DOF ZINC FINGER PROTEIN DOF1.4-RELATED"/>
    <property type="match status" value="1"/>
</dbReference>
<feature type="compositionally biased region" description="Basic and acidic residues" evidence="10">
    <location>
        <begin position="1"/>
        <end position="21"/>
    </location>
</feature>
<evidence type="ECO:0000256" key="8">
    <source>
        <dbReference type="PROSITE-ProRule" id="PRU00071"/>
    </source>
</evidence>
<feature type="region of interest" description="Disordered" evidence="10">
    <location>
        <begin position="1"/>
        <end position="45"/>
    </location>
</feature>
<dbReference type="PANTHER" id="PTHR31992:SF108">
    <property type="entry name" value="DOF ZINC FINGER PROTEIN"/>
    <property type="match status" value="1"/>
</dbReference>
<protein>
    <recommendedName>
        <fullName evidence="9">Dof zinc finger protein</fullName>
    </recommendedName>
</protein>
<evidence type="ECO:0000256" key="9">
    <source>
        <dbReference type="RuleBase" id="RU369094"/>
    </source>
</evidence>